<comment type="pathway">
    <text evidence="2 16 17">Pyrimidine metabolism; UMP biosynthesis via salvage pathway; UMP from uridine: step 1/1.</text>
</comment>
<dbReference type="EC" id="2.7.1.48" evidence="5 16"/>
<dbReference type="Gene3D" id="3.40.50.300">
    <property type="entry name" value="P-loop containing nucleotide triphosphate hydrolases"/>
    <property type="match status" value="1"/>
</dbReference>
<dbReference type="PRINTS" id="PR00988">
    <property type="entry name" value="URIDINKINASE"/>
</dbReference>
<evidence type="ECO:0000256" key="8">
    <source>
        <dbReference type="ARBA" id="ARBA00022679"/>
    </source>
</evidence>
<evidence type="ECO:0000256" key="4">
    <source>
        <dbReference type="ARBA" id="ARBA00005408"/>
    </source>
</evidence>
<dbReference type="InterPro" id="IPR000764">
    <property type="entry name" value="Uridine_kinase-like"/>
</dbReference>
<evidence type="ECO:0000256" key="2">
    <source>
        <dbReference type="ARBA" id="ARBA00004690"/>
    </source>
</evidence>
<comment type="catalytic activity">
    <reaction evidence="15 16 17">
        <text>uridine + ATP = UMP + ADP + H(+)</text>
        <dbReference type="Rhea" id="RHEA:16825"/>
        <dbReference type="ChEBI" id="CHEBI:15378"/>
        <dbReference type="ChEBI" id="CHEBI:16704"/>
        <dbReference type="ChEBI" id="CHEBI:30616"/>
        <dbReference type="ChEBI" id="CHEBI:57865"/>
        <dbReference type="ChEBI" id="CHEBI:456216"/>
        <dbReference type="EC" id="2.7.1.48"/>
    </reaction>
</comment>
<dbReference type="Pfam" id="PF00485">
    <property type="entry name" value="PRK"/>
    <property type="match status" value="1"/>
</dbReference>
<dbReference type="InterPro" id="IPR027417">
    <property type="entry name" value="P-loop_NTPase"/>
</dbReference>
<feature type="binding site" evidence="16">
    <location>
        <begin position="15"/>
        <end position="22"/>
    </location>
    <ligand>
        <name>ATP</name>
        <dbReference type="ChEBI" id="CHEBI:30616"/>
    </ligand>
</feature>
<comment type="subcellular location">
    <subcellularLocation>
        <location evidence="1 16 17">Cytoplasm</location>
    </subcellularLocation>
</comment>
<evidence type="ECO:0000256" key="3">
    <source>
        <dbReference type="ARBA" id="ARBA00004784"/>
    </source>
</evidence>
<dbReference type="GO" id="GO:0005524">
    <property type="term" value="F:ATP binding"/>
    <property type="evidence" value="ECO:0007669"/>
    <property type="project" value="UniProtKB-UniRule"/>
</dbReference>
<dbReference type="RefSeq" id="WP_198099572.1">
    <property type="nucleotide sequence ID" value="NZ_JAEDAL010000001.1"/>
</dbReference>
<organism evidence="19 20">
    <name type="scientific">Inhella gelatinilytica</name>
    <dbReference type="NCBI Taxonomy" id="2795030"/>
    <lineage>
        <taxon>Bacteria</taxon>
        <taxon>Pseudomonadati</taxon>
        <taxon>Pseudomonadota</taxon>
        <taxon>Betaproteobacteria</taxon>
        <taxon>Burkholderiales</taxon>
        <taxon>Sphaerotilaceae</taxon>
        <taxon>Inhella</taxon>
    </lineage>
</organism>
<dbReference type="GO" id="GO:0004849">
    <property type="term" value="F:uridine kinase activity"/>
    <property type="evidence" value="ECO:0007669"/>
    <property type="project" value="UniProtKB-UniRule"/>
</dbReference>
<proteinExistence type="inferred from homology"/>
<dbReference type="PANTHER" id="PTHR10285">
    <property type="entry name" value="URIDINE KINASE"/>
    <property type="match status" value="1"/>
</dbReference>
<dbReference type="HAMAP" id="MF_00551">
    <property type="entry name" value="Uridine_kinase"/>
    <property type="match status" value="1"/>
</dbReference>
<sequence length="211" mass="23735">MPKSHHKPFVIGVAGGSGSGKSTVTREVLAAIGPEKVAVVMQDDYYRDQSHMPPEARRQQNYDHPDAFDWPLMAQHLAALRKGEAIEMPVYDFAADNRSHETITVKPAPIIVVEGLFALYDAKLRNMMSLKIYVDTASDVRFIRRLQRDISERGRNTESVVNQYLETVRPMHKQFIEPTKRNADVILPHGANGPAVELITTKVMSLLREMG</sequence>
<evidence type="ECO:0000256" key="14">
    <source>
        <dbReference type="ARBA" id="ARBA00047436"/>
    </source>
</evidence>
<name>A0A931NCG6_9BURK</name>
<feature type="domain" description="Phosphoribulokinase/uridine kinase" evidence="18">
    <location>
        <begin position="10"/>
        <end position="190"/>
    </location>
</feature>
<comment type="pathway">
    <text evidence="3 16 17">Pyrimidine metabolism; CTP biosynthesis via salvage pathway; CTP from cytidine: step 1/3.</text>
</comment>
<dbReference type="InterPro" id="IPR006083">
    <property type="entry name" value="PRK/URK"/>
</dbReference>
<evidence type="ECO:0000256" key="6">
    <source>
        <dbReference type="ARBA" id="ARBA00021478"/>
    </source>
</evidence>
<evidence type="ECO:0000256" key="10">
    <source>
        <dbReference type="ARBA" id="ARBA00022777"/>
    </source>
</evidence>
<dbReference type="GO" id="GO:0005737">
    <property type="term" value="C:cytoplasm"/>
    <property type="evidence" value="ECO:0007669"/>
    <property type="project" value="UniProtKB-SubCell"/>
</dbReference>
<comment type="similarity">
    <text evidence="4 16 17">Belongs to the uridine kinase family.</text>
</comment>
<dbReference type="AlphaFoldDB" id="A0A931NCG6"/>
<evidence type="ECO:0000256" key="5">
    <source>
        <dbReference type="ARBA" id="ARBA00012137"/>
    </source>
</evidence>
<protein>
    <recommendedName>
        <fullName evidence="6 16">Uridine kinase</fullName>
        <ecNumber evidence="5 16">2.7.1.48</ecNumber>
    </recommendedName>
    <alternativeName>
        <fullName evidence="12 16">Cytidine monophosphokinase</fullName>
    </alternativeName>
    <alternativeName>
        <fullName evidence="13 16">Uridine monophosphokinase</fullName>
    </alternativeName>
</protein>
<evidence type="ECO:0000259" key="18">
    <source>
        <dbReference type="Pfam" id="PF00485"/>
    </source>
</evidence>
<dbReference type="CDD" id="cd02023">
    <property type="entry name" value="UMPK"/>
    <property type="match status" value="1"/>
</dbReference>
<evidence type="ECO:0000256" key="17">
    <source>
        <dbReference type="RuleBase" id="RU003825"/>
    </source>
</evidence>
<accession>A0A931NCG6</accession>
<comment type="catalytic activity">
    <reaction evidence="14 17">
        <text>cytidine + ATP = CMP + ADP + H(+)</text>
        <dbReference type="Rhea" id="RHEA:24674"/>
        <dbReference type="ChEBI" id="CHEBI:15378"/>
        <dbReference type="ChEBI" id="CHEBI:17562"/>
        <dbReference type="ChEBI" id="CHEBI:30616"/>
        <dbReference type="ChEBI" id="CHEBI:60377"/>
        <dbReference type="ChEBI" id="CHEBI:456216"/>
        <dbReference type="EC" id="2.7.1.48"/>
    </reaction>
</comment>
<evidence type="ECO:0000256" key="11">
    <source>
        <dbReference type="ARBA" id="ARBA00022840"/>
    </source>
</evidence>
<evidence type="ECO:0000256" key="16">
    <source>
        <dbReference type="HAMAP-Rule" id="MF_00551"/>
    </source>
</evidence>
<evidence type="ECO:0000256" key="13">
    <source>
        <dbReference type="ARBA" id="ARBA00031452"/>
    </source>
</evidence>
<evidence type="ECO:0000256" key="9">
    <source>
        <dbReference type="ARBA" id="ARBA00022741"/>
    </source>
</evidence>
<dbReference type="GO" id="GO:0044211">
    <property type="term" value="P:CTP salvage"/>
    <property type="evidence" value="ECO:0007669"/>
    <property type="project" value="UniProtKB-UniRule"/>
</dbReference>
<keyword evidence="10 16" id="KW-0418">Kinase</keyword>
<gene>
    <name evidence="16 19" type="primary">udk</name>
    <name evidence="19" type="ORF">I7X43_03900</name>
</gene>
<reference evidence="19" key="1">
    <citation type="submission" date="2020-12" db="EMBL/GenBank/DDBJ databases">
        <title>The genome sequence of Inhella sp. 4Y17.</title>
        <authorList>
            <person name="Liu Y."/>
        </authorList>
    </citation>
    <scope>NUCLEOTIDE SEQUENCE</scope>
    <source>
        <strain evidence="19">4Y10</strain>
    </source>
</reference>
<evidence type="ECO:0000256" key="15">
    <source>
        <dbReference type="ARBA" id="ARBA00048909"/>
    </source>
</evidence>
<evidence type="ECO:0000256" key="12">
    <source>
        <dbReference type="ARBA" id="ARBA00030641"/>
    </source>
</evidence>
<keyword evidence="20" id="KW-1185">Reference proteome</keyword>
<dbReference type="Proteomes" id="UP000620139">
    <property type="component" value="Unassembled WGS sequence"/>
</dbReference>
<dbReference type="InterPro" id="IPR026008">
    <property type="entry name" value="Uridine_kinase"/>
</dbReference>
<dbReference type="EMBL" id="JAEDAL010000001">
    <property type="protein sequence ID" value="MBH9551987.1"/>
    <property type="molecule type" value="Genomic_DNA"/>
</dbReference>
<keyword evidence="11 16" id="KW-0067">ATP-binding</keyword>
<keyword evidence="8 16" id="KW-0808">Transferase</keyword>
<keyword evidence="7 16" id="KW-0963">Cytoplasm</keyword>
<comment type="caution">
    <text evidence="19">The sequence shown here is derived from an EMBL/GenBank/DDBJ whole genome shotgun (WGS) entry which is preliminary data.</text>
</comment>
<evidence type="ECO:0000313" key="20">
    <source>
        <dbReference type="Proteomes" id="UP000620139"/>
    </source>
</evidence>
<dbReference type="SUPFAM" id="SSF52540">
    <property type="entry name" value="P-loop containing nucleoside triphosphate hydrolases"/>
    <property type="match status" value="1"/>
</dbReference>
<dbReference type="GO" id="GO:0044206">
    <property type="term" value="P:UMP salvage"/>
    <property type="evidence" value="ECO:0007669"/>
    <property type="project" value="UniProtKB-UniRule"/>
</dbReference>
<dbReference type="NCBIfam" id="TIGR00235">
    <property type="entry name" value="udk"/>
    <property type="match status" value="1"/>
</dbReference>
<evidence type="ECO:0000256" key="1">
    <source>
        <dbReference type="ARBA" id="ARBA00004496"/>
    </source>
</evidence>
<keyword evidence="9 16" id="KW-0547">Nucleotide-binding</keyword>
<evidence type="ECO:0000313" key="19">
    <source>
        <dbReference type="EMBL" id="MBH9551987.1"/>
    </source>
</evidence>
<dbReference type="NCBIfam" id="NF004018">
    <property type="entry name" value="PRK05480.1"/>
    <property type="match status" value="1"/>
</dbReference>
<evidence type="ECO:0000256" key="7">
    <source>
        <dbReference type="ARBA" id="ARBA00022490"/>
    </source>
</evidence>